<dbReference type="AlphaFoldDB" id="A0A1I8FLJ2"/>
<feature type="region of interest" description="Disordered" evidence="1">
    <location>
        <begin position="222"/>
        <end position="260"/>
    </location>
</feature>
<dbReference type="Proteomes" id="UP000095280">
    <property type="component" value="Unplaced"/>
</dbReference>
<sequence length="276" mass="29956">VMQARRERRNRCPVHPGWSPGWPWCSVSDESSPRPNWPYTALTQLGRKPLLEKLVLRDCLCEVLCRSTKCPRCSQFQRDPKARVAYDRRWINDSPALAQADVGIAIGQAPTWLLKLPMLSSFATISSTWSPAISLSTVTSASACFCAPGNGPSEDSMRDGGFTDRPLRRDEVQVFAVPSISRQSTSANASGSGGAPLYRPATLAALSLRSVLSRLSGGGLSGGLGASSNNRRPPSELSRSLLERGDSSEDDDSDADHRLDGNGFAGRYDWRIISDC</sequence>
<protein>
    <submittedName>
        <fullName evidence="3">Secreted protein</fullName>
    </submittedName>
</protein>
<reference evidence="3" key="1">
    <citation type="submission" date="2016-11" db="UniProtKB">
        <authorList>
            <consortium name="WormBaseParasite"/>
        </authorList>
    </citation>
    <scope>IDENTIFICATION</scope>
</reference>
<name>A0A1I8FLJ2_9PLAT</name>
<evidence type="ECO:0000313" key="2">
    <source>
        <dbReference type="Proteomes" id="UP000095280"/>
    </source>
</evidence>
<keyword evidence="2" id="KW-1185">Reference proteome</keyword>
<evidence type="ECO:0000313" key="3">
    <source>
        <dbReference type="WBParaSite" id="maker-unitig_39904-snap-gene-0.2-mRNA-1"/>
    </source>
</evidence>
<dbReference type="WBParaSite" id="maker-unitig_39904-snap-gene-0.2-mRNA-1">
    <property type="protein sequence ID" value="maker-unitig_39904-snap-gene-0.2-mRNA-1"/>
    <property type="gene ID" value="maker-unitig_39904-snap-gene-0.2"/>
</dbReference>
<evidence type="ECO:0000256" key="1">
    <source>
        <dbReference type="SAM" id="MobiDB-lite"/>
    </source>
</evidence>
<accession>A0A1I8FLJ2</accession>
<proteinExistence type="predicted"/>
<organism evidence="2 3">
    <name type="scientific">Macrostomum lignano</name>
    <dbReference type="NCBI Taxonomy" id="282301"/>
    <lineage>
        <taxon>Eukaryota</taxon>
        <taxon>Metazoa</taxon>
        <taxon>Spiralia</taxon>
        <taxon>Lophotrochozoa</taxon>
        <taxon>Platyhelminthes</taxon>
        <taxon>Rhabditophora</taxon>
        <taxon>Macrostomorpha</taxon>
        <taxon>Macrostomida</taxon>
        <taxon>Macrostomidae</taxon>
        <taxon>Macrostomum</taxon>
    </lineage>
</organism>